<dbReference type="InterPro" id="IPR014755">
    <property type="entry name" value="Cu-Rt/internalin_Ig-like"/>
</dbReference>
<evidence type="ECO:0000256" key="3">
    <source>
        <dbReference type="ARBA" id="ARBA00022803"/>
    </source>
</evidence>
<evidence type="ECO:0000313" key="8">
    <source>
        <dbReference type="Proteomes" id="UP000422764"/>
    </source>
</evidence>
<reference evidence="7 8" key="1">
    <citation type="submission" date="2019-12" db="EMBL/GenBank/DDBJ databases">
        <title>Genome sequenceing of Clostridium bovifaecis.</title>
        <authorList>
            <person name="Yao Y."/>
        </authorList>
    </citation>
    <scope>NUCLEOTIDE SEQUENCE [LARGE SCALE GENOMIC DNA]</scope>
    <source>
        <strain evidence="7 8">BXX</strain>
    </source>
</reference>
<organism evidence="7 8">
    <name type="scientific">Clostridium bovifaecis</name>
    <dbReference type="NCBI Taxonomy" id="2184719"/>
    <lineage>
        <taxon>Bacteria</taxon>
        <taxon>Bacillati</taxon>
        <taxon>Bacillota</taxon>
        <taxon>Clostridia</taxon>
        <taxon>Eubacteriales</taxon>
        <taxon>Clostridiaceae</taxon>
        <taxon>Clostridium</taxon>
    </lineage>
</organism>
<evidence type="ECO:0000256" key="4">
    <source>
        <dbReference type="PROSITE-ProRule" id="PRU00339"/>
    </source>
</evidence>
<dbReference type="PANTHER" id="PTHR44858">
    <property type="entry name" value="TETRATRICOPEPTIDE REPEAT PROTEIN 6"/>
    <property type="match status" value="1"/>
</dbReference>
<protein>
    <submittedName>
        <fullName evidence="7">Tetratricopeptide repeat protein</fullName>
    </submittedName>
</protein>
<dbReference type="SMART" id="SM00028">
    <property type="entry name" value="TPR"/>
    <property type="match status" value="6"/>
</dbReference>
<evidence type="ECO:0000256" key="2">
    <source>
        <dbReference type="ARBA" id="ARBA00022737"/>
    </source>
</evidence>
<dbReference type="PANTHER" id="PTHR44858:SF1">
    <property type="entry name" value="UDP-N-ACETYLGLUCOSAMINE--PEPTIDE N-ACETYLGLUCOSAMINYLTRANSFERASE SPINDLY-RELATED"/>
    <property type="match status" value="1"/>
</dbReference>
<evidence type="ECO:0000313" key="7">
    <source>
        <dbReference type="EMBL" id="QGU94058.1"/>
    </source>
</evidence>
<feature type="repeat" description="TPR" evidence="4">
    <location>
        <begin position="268"/>
        <end position="301"/>
    </location>
</feature>
<sequence length="388" mass="43733">MKKTIKKMTIFSVILFSLASRSIISKAFDFPIKENINNDKVWTIKFNKEITFDESVKKQISVTDSKGNLLPLLISLGSDGKSLIVTPDNAKYSYGEEYKLTISDNIYDKNKIKLKESSSLRFKVKQATSDVSKYLDAAKQNILAGDFKQVIENATKVLESDTNNVDAYIYRAYASARLYTSIESGFEDINKAIELSPNNLIAYSVRGYLYYRNHDSTKSTVDLNKGILSNPSSSAEYLIRALANMTLKNYDESLKDLNAILEANPDSADAYSGRGAAYLILKEYQKAINDFDKSTSIRPSYYDYYYKSIAHFTLKSYDEAISSITSAIEQADVGDISDEDLSISYLRRGEYYINVGEFDIAIEDLQTALELDPNNTDARDHLTYMLGN</sequence>
<dbReference type="SUPFAM" id="SSF48452">
    <property type="entry name" value="TPR-like"/>
    <property type="match status" value="2"/>
</dbReference>
<keyword evidence="1 5" id="KW-0732">Signal</keyword>
<name>A0A6I6F112_9CLOT</name>
<feature type="repeat" description="TPR" evidence="4">
    <location>
        <begin position="342"/>
        <end position="375"/>
    </location>
</feature>
<keyword evidence="3 4" id="KW-0802">TPR repeat</keyword>
<dbReference type="Proteomes" id="UP000422764">
    <property type="component" value="Chromosome"/>
</dbReference>
<dbReference type="Gene3D" id="2.60.40.1220">
    <property type="match status" value="1"/>
</dbReference>
<keyword evidence="2" id="KW-0677">Repeat</keyword>
<evidence type="ECO:0000259" key="6">
    <source>
        <dbReference type="Pfam" id="PF13205"/>
    </source>
</evidence>
<dbReference type="AlphaFoldDB" id="A0A6I6F112"/>
<dbReference type="Gene3D" id="1.25.40.10">
    <property type="entry name" value="Tetratricopeptide repeat domain"/>
    <property type="match status" value="3"/>
</dbReference>
<evidence type="ECO:0000256" key="5">
    <source>
        <dbReference type="SAM" id="SignalP"/>
    </source>
</evidence>
<dbReference type="GO" id="GO:0009279">
    <property type="term" value="C:cell outer membrane"/>
    <property type="evidence" value="ECO:0007669"/>
    <property type="project" value="TreeGrafter"/>
</dbReference>
<dbReference type="PROSITE" id="PS50005">
    <property type="entry name" value="TPR"/>
    <property type="match status" value="2"/>
</dbReference>
<proteinExistence type="predicted"/>
<dbReference type="EMBL" id="CP046522">
    <property type="protein sequence ID" value="QGU94058.1"/>
    <property type="molecule type" value="Genomic_DNA"/>
</dbReference>
<gene>
    <name evidence="7" type="ORF">GOM49_01930</name>
</gene>
<dbReference type="InterPro" id="IPR011990">
    <property type="entry name" value="TPR-like_helical_dom_sf"/>
</dbReference>
<dbReference type="GO" id="GO:0046813">
    <property type="term" value="P:receptor-mediated virion attachment to host cell"/>
    <property type="evidence" value="ECO:0007669"/>
    <property type="project" value="TreeGrafter"/>
</dbReference>
<dbReference type="InterPro" id="IPR019734">
    <property type="entry name" value="TPR_rpt"/>
</dbReference>
<dbReference type="InterPro" id="IPR032812">
    <property type="entry name" value="SbsA_Ig"/>
</dbReference>
<evidence type="ECO:0000256" key="1">
    <source>
        <dbReference type="ARBA" id="ARBA00022729"/>
    </source>
</evidence>
<feature type="signal peptide" evidence="5">
    <location>
        <begin position="1"/>
        <end position="27"/>
    </location>
</feature>
<keyword evidence="8" id="KW-1185">Reference proteome</keyword>
<feature type="domain" description="SbsA Ig-like" evidence="6">
    <location>
        <begin position="35"/>
        <end position="123"/>
    </location>
</feature>
<accession>A0A6I6F112</accession>
<dbReference type="Pfam" id="PF00515">
    <property type="entry name" value="TPR_1"/>
    <property type="match status" value="2"/>
</dbReference>
<feature type="chain" id="PRO_5026326235" evidence="5">
    <location>
        <begin position="28"/>
        <end position="388"/>
    </location>
</feature>
<dbReference type="InterPro" id="IPR050498">
    <property type="entry name" value="Ycf3"/>
</dbReference>
<dbReference type="PROSITE" id="PS50293">
    <property type="entry name" value="TPR_REGION"/>
    <property type="match status" value="1"/>
</dbReference>
<dbReference type="Pfam" id="PF13205">
    <property type="entry name" value="Big_5"/>
    <property type="match status" value="1"/>
</dbReference>